<evidence type="ECO:0000313" key="1">
    <source>
        <dbReference type="EMBL" id="KAF9646016.1"/>
    </source>
</evidence>
<gene>
    <name evidence="1" type="ORF">BDM02DRAFT_3119335</name>
</gene>
<evidence type="ECO:0000313" key="2">
    <source>
        <dbReference type="Proteomes" id="UP000886501"/>
    </source>
</evidence>
<reference evidence="1" key="1">
    <citation type="submission" date="2019-10" db="EMBL/GenBank/DDBJ databases">
        <authorList>
            <consortium name="DOE Joint Genome Institute"/>
            <person name="Kuo A."/>
            <person name="Miyauchi S."/>
            <person name="Kiss E."/>
            <person name="Drula E."/>
            <person name="Kohler A."/>
            <person name="Sanchez-Garcia M."/>
            <person name="Andreopoulos B."/>
            <person name="Barry K.W."/>
            <person name="Bonito G."/>
            <person name="Buee M."/>
            <person name="Carver A."/>
            <person name="Chen C."/>
            <person name="Cichocki N."/>
            <person name="Clum A."/>
            <person name="Culley D."/>
            <person name="Crous P.W."/>
            <person name="Fauchery L."/>
            <person name="Girlanda M."/>
            <person name="Hayes R."/>
            <person name="Keri Z."/>
            <person name="Labutti K."/>
            <person name="Lipzen A."/>
            <person name="Lombard V."/>
            <person name="Magnuson J."/>
            <person name="Maillard F."/>
            <person name="Morin E."/>
            <person name="Murat C."/>
            <person name="Nolan M."/>
            <person name="Ohm R."/>
            <person name="Pangilinan J."/>
            <person name="Pereira M."/>
            <person name="Perotto S."/>
            <person name="Peter M."/>
            <person name="Riley R."/>
            <person name="Sitrit Y."/>
            <person name="Stielow B."/>
            <person name="Szollosi G."/>
            <person name="Zifcakova L."/>
            <person name="Stursova M."/>
            <person name="Spatafora J.W."/>
            <person name="Tedersoo L."/>
            <person name="Vaario L.-M."/>
            <person name="Yamada A."/>
            <person name="Yan M."/>
            <person name="Wang P."/>
            <person name="Xu J."/>
            <person name="Bruns T."/>
            <person name="Baldrian P."/>
            <person name="Vilgalys R."/>
            <person name="Henrissat B."/>
            <person name="Grigoriev I.V."/>
            <person name="Hibbett D."/>
            <person name="Nagy L.G."/>
            <person name="Martin F.M."/>
        </authorList>
    </citation>
    <scope>NUCLEOTIDE SEQUENCE</scope>
    <source>
        <strain evidence="1">P2</strain>
    </source>
</reference>
<dbReference type="EMBL" id="MU118070">
    <property type="protein sequence ID" value="KAF9646016.1"/>
    <property type="molecule type" value="Genomic_DNA"/>
</dbReference>
<protein>
    <submittedName>
        <fullName evidence="1">YVTN repeat-like/Quino protein amine dehydrogenase</fullName>
    </submittedName>
</protein>
<sequence>MARIVHGLPDSWDPAIVTMQYSCMTAAWSPCGRLRTGILDAATLKRLTTLEFPEGHTHELVFSPDARLLMSFNVNPARFISWDLQTGVLQWDKDTVCFSITYSACGTMLGAFAVRTYNVHSGTHIYSHPVEGKVVGDIRTHDGCLRFATIKSGSIMTWEVGFTSRNAPTEIESLPLPDNFLHNSHARTFHPTLSRLAFTHSERIFAWDTRHSKFLLSEDAKHPCGISFSSDGRFFIYGTIPSAIHLWKESPTGYILHQKLNCETGISGLLISPNRGSIFVFGTMAIQLSRTMDSTTSSPRKQIRRGFTVEFSLDETLAAVAGLRGKTITILNLKSSDPLSTIDTGMVVHGQRAAGDTVVAFNDEKVVTWNLPTRGRVPNTKAIQTATIGCPGMGLLRSVSISPDLHSIAIAVDTSLHLHDVPTGRCLVSVPIHGKGFRRPWFTSDGRQVWCIVDEGEANGFTIFRDSKSGVVKLEHLEPTNQPPSTPPWLPSRGYQILDDGWILGSSGKRLLRLPPLWRSSDTARRTWSGRFLALSHRELPEAVILELEE</sequence>
<dbReference type="Proteomes" id="UP000886501">
    <property type="component" value="Unassembled WGS sequence"/>
</dbReference>
<reference evidence="1" key="2">
    <citation type="journal article" date="2020" name="Nat. Commun.">
        <title>Large-scale genome sequencing of mycorrhizal fungi provides insights into the early evolution of symbiotic traits.</title>
        <authorList>
            <person name="Miyauchi S."/>
            <person name="Kiss E."/>
            <person name="Kuo A."/>
            <person name="Drula E."/>
            <person name="Kohler A."/>
            <person name="Sanchez-Garcia M."/>
            <person name="Morin E."/>
            <person name="Andreopoulos B."/>
            <person name="Barry K.W."/>
            <person name="Bonito G."/>
            <person name="Buee M."/>
            <person name="Carver A."/>
            <person name="Chen C."/>
            <person name="Cichocki N."/>
            <person name="Clum A."/>
            <person name="Culley D."/>
            <person name="Crous P.W."/>
            <person name="Fauchery L."/>
            <person name="Girlanda M."/>
            <person name="Hayes R.D."/>
            <person name="Keri Z."/>
            <person name="LaButti K."/>
            <person name="Lipzen A."/>
            <person name="Lombard V."/>
            <person name="Magnuson J."/>
            <person name="Maillard F."/>
            <person name="Murat C."/>
            <person name="Nolan M."/>
            <person name="Ohm R.A."/>
            <person name="Pangilinan J."/>
            <person name="Pereira M.F."/>
            <person name="Perotto S."/>
            <person name="Peter M."/>
            <person name="Pfister S."/>
            <person name="Riley R."/>
            <person name="Sitrit Y."/>
            <person name="Stielow J.B."/>
            <person name="Szollosi G."/>
            <person name="Zifcakova L."/>
            <person name="Stursova M."/>
            <person name="Spatafora J.W."/>
            <person name="Tedersoo L."/>
            <person name="Vaario L.M."/>
            <person name="Yamada A."/>
            <person name="Yan M."/>
            <person name="Wang P."/>
            <person name="Xu J."/>
            <person name="Bruns T."/>
            <person name="Baldrian P."/>
            <person name="Vilgalys R."/>
            <person name="Dunand C."/>
            <person name="Henrissat B."/>
            <person name="Grigoriev I.V."/>
            <person name="Hibbett D."/>
            <person name="Nagy L.G."/>
            <person name="Martin F.M."/>
        </authorList>
    </citation>
    <scope>NUCLEOTIDE SEQUENCE</scope>
    <source>
        <strain evidence="1">P2</strain>
    </source>
</reference>
<organism evidence="1 2">
    <name type="scientific">Thelephora ganbajun</name>
    <name type="common">Ganba fungus</name>
    <dbReference type="NCBI Taxonomy" id="370292"/>
    <lineage>
        <taxon>Eukaryota</taxon>
        <taxon>Fungi</taxon>
        <taxon>Dikarya</taxon>
        <taxon>Basidiomycota</taxon>
        <taxon>Agaricomycotina</taxon>
        <taxon>Agaricomycetes</taxon>
        <taxon>Thelephorales</taxon>
        <taxon>Thelephoraceae</taxon>
        <taxon>Thelephora</taxon>
    </lineage>
</organism>
<accession>A0ACB6Z8R1</accession>
<name>A0ACB6Z8R1_THEGA</name>
<comment type="caution">
    <text evidence="1">The sequence shown here is derived from an EMBL/GenBank/DDBJ whole genome shotgun (WGS) entry which is preliminary data.</text>
</comment>
<keyword evidence="2" id="KW-1185">Reference proteome</keyword>
<proteinExistence type="predicted"/>